<dbReference type="AlphaFoldDB" id="A0A3P1CJL9"/>
<sequence length="88" mass="10332">MDKIFNLDYQYSLYLERIALKEEQMSPVQRIETKRAFMGAIGQILLLFRDDIPALPDDQAVAVMEDLFQQTLDFWANAVWKYKLGNDN</sequence>
<name>A0A3P1CJL9_9BACT</name>
<evidence type="ECO:0000313" key="2">
    <source>
        <dbReference type="Proteomes" id="UP000274271"/>
    </source>
</evidence>
<dbReference type="OrthoDB" id="970316at2"/>
<dbReference type="EMBL" id="RQJP01000003">
    <property type="protein sequence ID" value="RRB13428.1"/>
    <property type="molecule type" value="Genomic_DNA"/>
</dbReference>
<dbReference type="Proteomes" id="UP000274271">
    <property type="component" value="Unassembled WGS sequence"/>
</dbReference>
<comment type="caution">
    <text evidence="1">The sequence shown here is derived from an EMBL/GenBank/DDBJ whole genome shotgun (WGS) entry which is preliminary data.</text>
</comment>
<accession>A0A3P1CJL9</accession>
<proteinExistence type="predicted"/>
<evidence type="ECO:0000313" key="1">
    <source>
        <dbReference type="EMBL" id="RRB13428.1"/>
    </source>
</evidence>
<protein>
    <submittedName>
        <fullName evidence="1">Uncharacterized protein</fullName>
    </submittedName>
</protein>
<keyword evidence="2" id="KW-1185">Reference proteome</keyword>
<gene>
    <name evidence="1" type="ORF">EHT87_14220</name>
</gene>
<organism evidence="1 2">
    <name type="scientific">Larkinella knui</name>
    <dbReference type="NCBI Taxonomy" id="2025310"/>
    <lineage>
        <taxon>Bacteria</taxon>
        <taxon>Pseudomonadati</taxon>
        <taxon>Bacteroidota</taxon>
        <taxon>Cytophagia</taxon>
        <taxon>Cytophagales</taxon>
        <taxon>Spirosomataceae</taxon>
        <taxon>Larkinella</taxon>
    </lineage>
</organism>
<reference evidence="1 2" key="1">
    <citation type="submission" date="2018-11" db="EMBL/GenBank/DDBJ databases">
        <authorList>
            <person name="Zhou Z."/>
            <person name="Wang G."/>
        </authorList>
    </citation>
    <scope>NUCLEOTIDE SEQUENCE [LARGE SCALE GENOMIC DNA]</scope>
    <source>
        <strain evidence="1 2">KCTC42998</strain>
    </source>
</reference>
<dbReference type="RefSeq" id="WP_124907327.1">
    <property type="nucleotide sequence ID" value="NZ_RQJP01000003.1"/>
</dbReference>